<reference evidence="2 3" key="1">
    <citation type="journal article" date="2019" name="Nat. Ecol. Evol.">
        <title>Megaphylogeny resolves global patterns of mushroom evolution.</title>
        <authorList>
            <person name="Varga T."/>
            <person name="Krizsan K."/>
            <person name="Foldi C."/>
            <person name="Dima B."/>
            <person name="Sanchez-Garcia M."/>
            <person name="Sanchez-Ramirez S."/>
            <person name="Szollosi G.J."/>
            <person name="Szarkandi J.G."/>
            <person name="Papp V."/>
            <person name="Albert L."/>
            <person name="Andreopoulos W."/>
            <person name="Angelini C."/>
            <person name="Antonin V."/>
            <person name="Barry K.W."/>
            <person name="Bougher N.L."/>
            <person name="Buchanan P."/>
            <person name="Buyck B."/>
            <person name="Bense V."/>
            <person name="Catcheside P."/>
            <person name="Chovatia M."/>
            <person name="Cooper J."/>
            <person name="Damon W."/>
            <person name="Desjardin D."/>
            <person name="Finy P."/>
            <person name="Geml J."/>
            <person name="Haridas S."/>
            <person name="Hughes K."/>
            <person name="Justo A."/>
            <person name="Karasinski D."/>
            <person name="Kautmanova I."/>
            <person name="Kiss B."/>
            <person name="Kocsube S."/>
            <person name="Kotiranta H."/>
            <person name="LaButti K.M."/>
            <person name="Lechner B.E."/>
            <person name="Liimatainen K."/>
            <person name="Lipzen A."/>
            <person name="Lukacs Z."/>
            <person name="Mihaltcheva S."/>
            <person name="Morgado L.N."/>
            <person name="Niskanen T."/>
            <person name="Noordeloos M.E."/>
            <person name="Ohm R.A."/>
            <person name="Ortiz-Santana B."/>
            <person name="Ovrebo C."/>
            <person name="Racz N."/>
            <person name="Riley R."/>
            <person name="Savchenko A."/>
            <person name="Shiryaev A."/>
            <person name="Soop K."/>
            <person name="Spirin V."/>
            <person name="Szebenyi C."/>
            <person name="Tomsovsky M."/>
            <person name="Tulloss R.E."/>
            <person name="Uehling J."/>
            <person name="Grigoriev I.V."/>
            <person name="Vagvolgyi C."/>
            <person name="Papp T."/>
            <person name="Martin F.M."/>
            <person name="Miettinen O."/>
            <person name="Hibbett D.S."/>
            <person name="Nagy L.G."/>
        </authorList>
    </citation>
    <scope>NUCLEOTIDE SEQUENCE [LARGE SCALE GENOMIC DNA]</scope>
    <source>
        <strain evidence="2 3">CBS 121175</strain>
    </source>
</reference>
<sequence>MSSPHIEQVGVRARYVTLRQRLCDILTTNLPGIFTASSLTAKYADPFDFYLEAGRFVKLVLGLTSNNLQLDGFDESITWGEDSGSKKARGKLATVDAEGNSVTYDITGDEPSFYRQTISRRATTTWDVTGPNGEEYLVKDVWQMIGQEPHCEHELLAAAKNIVGVAQMIAFEDICDTSDYRDLQGHELFKDRTKCRLTLERYGPSIVNFQSASQALKALHDAISAHKELFKAGILHGDISINNILLGQPNAEPGWRGVLIDLDMAKLVNDVEGTDPRTGTCMFQSISVLTTIGRELHQDQYDDLESFFYVLCYLLCRF</sequence>
<evidence type="ECO:0000313" key="2">
    <source>
        <dbReference type="EMBL" id="TFK23763.1"/>
    </source>
</evidence>
<evidence type="ECO:0000259" key="1">
    <source>
        <dbReference type="PROSITE" id="PS50011"/>
    </source>
</evidence>
<name>A0A5C3KV81_COPMA</name>
<organism evidence="2 3">
    <name type="scientific">Coprinopsis marcescibilis</name>
    <name type="common">Agaric fungus</name>
    <name type="synonym">Psathyrella marcescibilis</name>
    <dbReference type="NCBI Taxonomy" id="230819"/>
    <lineage>
        <taxon>Eukaryota</taxon>
        <taxon>Fungi</taxon>
        <taxon>Dikarya</taxon>
        <taxon>Basidiomycota</taxon>
        <taxon>Agaricomycotina</taxon>
        <taxon>Agaricomycetes</taxon>
        <taxon>Agaricomycetidae</taxon>
        <taxon>Agaricales</taxon>
        <taxon>Agaricineae</taxon>
        <taxon>Psathyrellaceae</taxon>
        <taxon>Coprinopsis</taxon>
    </lineage>
</organism>
<dbReference type="STRING" id="230819.A0A5C3KV81"/>
<dbReference type="InterPro" id="IPR040976">
    <property type="entry name" value="Pkinase_fungal"/>
</dbReference>
<protein>
    <recommendedName>
        <fullName evidence="1">Protein kinase domain-containing protein</fullName>
    </recommendedName>
</protein>
<dbReference type="PROSITE" id="PS50011">
    <property type="entry name" value="PROTEIN_KINASE_DOM"/>
    <property type="match status" value="1"/>
</dbReference>
<dbReference type="InterPro" id="IPR011009">
    <property type="entry name" value="Kinase-like_dom_sf"/>
</dbReference>
<dbReference type="OrthoDB" id="2747778at2759"/>
<dbReference type="PANTHER" id="PTHR38248:SF2">
    <property type="entry name" value="FUNK1 11"/>
    <property type="match status" value="1"/>
</dbReference>
<feature type="domain" description="Protein kinase" evidence="1">
    <location>
        <begin position="73"/>
        <end position="318"/>
    </location>
</feature>
<proteinExistence type="predicted"/>
<accession>A0A5C3KV81</accession>
<dbReference type="SUPFAM" id="SSF56112">
    <property type="entry name" value="Protein kinase-like (PK-like)"/>
    <property type="match status" value="1"/>
</dbReference>
<dbReference type="AlphaFoldDB" id="A0A5C3KV81"/>
<dbReference type="Proteomes" id="UP000307440">
    <property type="component" value="Unassembled WGS sequence"/>
</dbReference>
<dbReference type="InterPro" id="IPR008266">
    <property type="entry name" value="Tyr_kinase_AS"/>
</dbReference>
<feature type="non-terminal residue" evidence="2">
    <location>
        <position position="318"/>
    </location>
</feature>
<keyword evidence="3" id="KW-1185">Reference proteome</keyword>
<gene>
    <name evidence="2" type="ORF">FA15DRAFT_593600</name>
</gene>
<dbReference type="EMBL" id="ML210212">
    <property type="protein sequence ID" value="TFK23763.1"/>
    <property type="molecule type" value="Genomic_DNA"/>
</dbReference>
<dbReference type="GO" id="GO:0005524">
    <property type="term" value="F:ATP binding"/>
    <property type="evidence" value="ECO:0007669"/>
    <property type="project" value="InterPro"/>
</dbReference>
<dbReference type="PROSITE" id="PS00109">
    <property type="entry name" value="PROTEIN_KINASE_TYR"/>
    <property type="match status" value="1"/>
</dbReference>
<evidence type="ECO:0000313" key="3">
    <source>
        <dbReference type="Proteomes" id="UP000307440"/>
    </source>
</evidence>
<dbReference type="PANTHER" id="PTHR38248">
    <property type="entry name" value="FUNK1 6"/>
    <property type="match status" value="1"/>
</dbReference>
<dbReference type="InterPro" id="IPR000719">
    <property type="entry name" value="Prot_kinase_dom"/>
</dbReference>
<dbReference type="Gene3D" id="1.10.510.10">
    <property type="entry name" value="Transferase(Phosphotransferase) domain 1"/>
    <property type="match status" value="1"/>
</dbReference>
<dbReference type="Pfam" id="PF17667">
    <property type="entry name" value="Pkinase_fungal"/>
    <property type="match status" value="2"/>
</dbReference>
<dbReference type="GO" id="GO:0004672">
    <property type="term" value="F:protein kinase activity"/>
    <property type="evidence" value="ECO:0007669"/>
    <property type="project" value="InterPro"/>
</dbReference>